<evidence type="ECO:0000313" key="3">
    <source>
        <dbReference type="Proteomes" id="UP000307440"/>
    </source>
</evidence>
<dbReference type="EMBL" id="ML210153">
    <property type="protein sequence ID" value="TFK28719.1"/>
    <property type="molecule type" value="Genomic_DNA"/>
</dbReference>
<name>A0A5C3L6R9_COPMA</name>
<keyword evidence="1" id="KW-0472">Membrane</keyword>
<proteinExistence type="predicted"/>
<dbReference type="AlphaFoldDB" id="A0A5C3L6R9"/>
<accession>A0A5C3L6R9</accession>
<dbReference type="STRING" id="230819.A0A5C3L6R9"/>
<keyword evidence="1" id="KW-0812">Transmembrane</keyword>
<keyword evidence="1" id="KW-1133">Transmembrane helix</keyword>
<sequence length="231" mass="25653">MTVRFGNYRLAYYITVFLLAGTVLGVGGHFASIFVPERHTAFSIYSIVVASLNIFVFLLTLQWSQPRVEAFVLFLFSVLWLSLGAWSTDIIGHRQCDSLRSETEPTKNNGTISSFSYCSEMKVVQAFSWALFALFVSALIVLFQLISIARQFGRHHIWREPIRELPWFGEMPGYYNTHTSGVPGPMPYPPASPYGPSPYGGYNAGNAYMIQPGVNGAPPTITQVPVAPMSP</sequence>
<reference evidence="2 3" key="1">
    <citation type="journal article" date="2019" name="Nat. Ecol. Evol.">
        <title>Megaphylogeny resolves global patterns of mushroom evolution.</title>
        <authorList>
            <person name="Varga T."/>
            <person name="Krizsan K."/>
            <person name="Foldi C."/>
            <person name="Dima B."/>
            <person name="Sanchez-Garcia M."/>
            <person name="Sanchez-Ramirez S."/>
            <person name="Szollosi G.J."/>
            <person name="Szarkandi J.G."/>
            <person name="Papp V."/>
            <person name="Albert L."/>
            <person name="Andreopoulos W."/>
            <person name="Angelini C."/>
            <person name="Antonin V."/>
            <person name="Barry K.W."/>
            <person name="Bougher N.L."/>
            <person name="Buchanan P."/>
            <person name="Buyck B."/>
            <person name="Bense V."/>
            <person name="Catcheside P."/>
            <person name="Chovatia M."/>
            <person name="Cooper J."/>
            <person name="Damon W."/>
            <person name="Desjardin D."/>
            <person name="Finy P."/>
            <person name="Geml J."/>
            <person name="Haridas S."/>
            <person name="Hughes K."/>
            <person name="Justo A."/>
            <person name="Karasinski D."/>
            <person name="Kautmanova I."/>
            <person name="Kiss B."/>
            <person name="Kocsube S."/>
            <person name="Kotiranta H."/>
            <person name="LaButti K.M."/>
            <person name="Lechner B.E."/>
            <person name="Liimatainen K."/>
            <person name="Lipzen A."/>
            <person name="Lukacs Z."/>
            <person name="Mihaltcheva S."/>
            <person name="Morgado L.N."/>
            <person name="Niskanen T."/>
            <person name="Noordeloos M.E."/>
            <person name="Ohm R.A."/>
            <person name="Ortiz-Santana B."/>
            <person name="Ovrebo C."/>
            <person name="Racz N."/>
            <person name="Riley R."/>
            <person name="Savchenko A."/>
            <person name="Shiryaev A."/>
            <person name="Soop K."/>
            <person name="Spirin V."/>
            <person name="Szebenyi C."/>
            <person name="Tomsovsky M."/>
            <person name="Tulloss R.E."/>
            <person name="Uehling J."/>
            <person name="Grigoriev I.V."/>
            <person name="Vagvolgyi C."/>
            <person name="Papp T."/>
            <person name="Martin F.M."/>
            <person name="Miettinen O."/>
            <person name="Hibbett D.S."/>
            <person name="Nagy L.G."/>
        </authorList>
    </citation>
    <scope>NUCLEOTIDE SEQUENCE [LARGE SCALE GENOMIC DNA]</scope>
    <source>
        <strain evidence="2 3">CBS 121175</strain>
    </source>
</reference>
<gene>
    <name evidence="2" type="ORF">FA15DRAFT_664752</name>
</gene>
<evidence type="ECO:0000256" key="1">
    <source>
        <dbReference type="SAM" id="Phobius"/>
    </source>
</evidence>
<evidence type="ECO:0008006" key="4">
    <source>
        <dbReference type="Google" id="ProtNLM"/>
    </source>
</evidence>
<evidence type="ECO:0000313" key="2">
    <source>
        <dbReference type="EMBL" id="TFK28719.1"/>
    </source>
</evidence>
<organism evidence="2 3">
    <name type="scientific">Coprinopsis marcescibilis</name>
    <name type="common">Agaric fungus</name>
    <name type="synonym">Psathyrella marcescibilis</name>
    <dbReference type="NCBI Taxonomy" id="230819"/>
    <lineage>
        <taxon>Eukaryota</taxon>
        <taxon>Fungi</taxon>
        <taxon>Dikarya</taxon>
        <taxon>Basidiomycota</taxon>
        <taxon>Agaricomycotina</taxon>
        <taxon>Agaricomycetes</taxon>
        <taxon>Agaricomycetidae</taxon>
        <taxon>Agaricales</taxon>
        <taxon>Agaricineae</taxon>
        <taxon>Psathyrellaceae</taxon>
        <taxon>Coprinopsis</taxon>
    </lineage>
</organism>
<dbReference type="OrthoDB" id="3264219at2759"/>
<feature type="transmembrane region" description="Helical" evidence="1">
    <location>
        <begin position="68"/>
        <end position="86"/>
    </location>
</feature>
<dbReference type="Proteomes" id="UP000307440">
    <property type="component" value="Unassembled WGS sequence"/>
</dbReference>
<feature type="transmembrane region" description="Helical" evidence="1">
    <location>
        <begin position="126"/>
        <end position="149"/>
    </location>
</feature>
<feature type="transmembrane region" description="Helical" evidence="1">
    <location>
        <begin position="12"/>
        <end position="35"/>
    </location>
</feature>
<protein>
    <recommendedName>
        <fullName evidence="4">MARVEL domain-containing protein</fullName>
    </recommendedName>
</protein>
<keyword evidence="3" id="KW-1185">Reference proteome</keyword>
<feature type="transmembrane region" description="Helical" evidence="1">
    <location>
        <begin position="41"/>
        <end position="61"/>
    </location>
</feature>